<sequence length="337" mass="35069">MNQGPLPLSDPGLEQVLLDGLAEIESRLDVAVSRTRVLGDAPSRHLLSAGGKRMRPALALLTAQLGTGTSEEVLEAAVGVELTHLASLYHDDVMDSATTRRGAPSAHQVWGNSVAILAGDLLFARASQTVAGLGATAVKIQAETFERLCVGQLQETIGPQDGEDPVEHHLEVLAGKTGSLIAAAAHFGALFGGLTGERLRAVVAYGERVGVAFQLADDVLDLASSAEVLGKIPGTDLREGVPTMPVLLLRRAGSDADDSGIDDEGRAILAALDGDLHSDEALAAVVARLAAHPVMEQAREMARGSSRDAVAALDVIESSPAKDALREFADLVVERLA</sequence>
<keyword evidence="4" id="KW-0479">Metal-binding</keyword>
<evidence type="ECO:0000256" key="6">
    <source>
        <dbReference type="RuleBase" id="RU004466"/>
    </source>
</evidence>
<dbReference type="EMBL" id="RHPJ01000001">
    <property type="protein sequence ID" value="TGO06409.1"/>
    <property type="molecule type" value="Genomic_DNA"/>
</dbReference>
<protein>
    <submittedName>
        <fullName evidence="7">Octaprenyl diphosphate synthase</fullName>
    </submittedName>
</protein>
<dbReference type="SFLD" id="SFLDS00005">
    <property type="entry name" value="Isoprenoid_Synthase_Type_I"/>
    <property type="match status" value="1"/>
</dbReference>
<evidence type="ECO:0000256" key="4">
    <source>
        <dbReference type="ARBA" id="ARBA00022723"/>
    </source>
</evidence>
<accession>A0A4Z1E5I8</accession>
<dbReference type="Proteomes" id="UP000297318">
    <property type="component" value="Unassembled WGS sequence"/>
</dbReference>
<dbReference type="PANTHER" id="PTHR12001">
    <property type="entry name" value="GERANYLGERANYL PYROPHOSPHATE SYNTHASE"/>
    <property type="match status" value="1"/>
</dbReference>
<dbReference type="GO" id="GO:0046872">
    <property type="term" value="F:metal ion binding"/>
    <property type="evidence" value="ECO:0007669"/>
    <property type="project" value="UniProtKB-KW"/>
</dbReference>
<keyword evidence="8" id="KW-1185">Reference proteome</keyword>
<dbReference type="PROSITE" id="PS00444">
    <property type="entry name" value="POLYPRENYL_SYNTHASE_2"/>
    <property type="match status" value="1"/>
</dbReference>
<dbReference type="Pfam" id="PF00348">
    <property type="entry name" value="polyprenyl_synt"/>
    <property type="match status" value="1"/>
</dbReference>
<evidence type="ECO:0000256" key="5">
    <source>
        <dbReference type="ARBA" id="ARBA00022842"/>
    </source>
</evidence>
<keyword evidence="5" id="KW-0460">Magnesium</keyword>
<comment type="cofactor">
    <cofactor evidence="1">
        <name>Mg(2+)</name>
        <dbReference type="ChEBI" id="CHEBI:18420"/>
    </cofactor>
</comment>
<evidence type="ECO:0000313" key="7">
    <source>
        <dbReference type="EMBL" id="TGO06409.1"/>
    </source>
</evidence>
<dbReference type="GO" id="GO:0008299">
    <property type="term" value="P:isoprenoid biosynthetic process"/>
    <property type="evidence" value="ECO:0007669"/>
    <property type="project" value="InterPro"/>
</dbReference>
<evidence type="ECO:0000313" key="8">
    <source>
        <dbReference type="Proteomes" id="UP000297318"/>
    </source>
</evidence>
<dbReference type="SFLD" id="SFLDG01017">
    <property type="entry name" value="Polyprenyl_Transferase_Like"/>
    <property type="match status" value="1"/>
</dbReference>
<dbReference type="PANTHER" id="PTHR12001:SF69">
    <property type="entry name" value="ALL TRANS-POLYPRENYL-DIPHOSPHATE SYNTHASE PDSS1"/>
    <property type="match status" value="1"/>
</dbReference>
<evidence type="ECO:0000256" key="3">
    <source>
        <dbReference type="ARBA" id="ARBA00022679"/>
    </source>
</evidence>
<name>A0A4Z1E5I8_9MICO</name>
<dbReference type="InterPro" id="IPR008949">
    <property type="entry name" value="Isoprenoid_synthase_dom_sf"/>
</dbReference>
<dbReference type="GO" id="GO:0004659">
    <property type="term" value="F:prenyltransferase activity"/>
    <property type="evidence" value="ECO:0007669"/>
    <property type="project" value="InterPro"/>
</dbReference>
<comment type="caution">
    <text evidence="7">The sequence shown here is derived from an EMBL/GenBank/DDBJ whole genome shotgun (WGS) entry which is preliminary data.</text>
</comment>
<comment type="similarity">
    <text evidence="2 6">Belongs to the FPP/GGPP synthase family.</text>
</comment>
<gene>
    <name evidence="7" type="ORF">SERN_0601</name>
</gene>
<evidence type="ECO:0000256" key="2">
    <source>
        <dbReference type="ARBA" id="ARBA00006706"/>
    </source>
</evidence>
<proteinExistence type="inferred from homology"/>
<organism evidence="7 8">
    <name type="scientific">Serinibacter arcticus</name>
    <dbReference type="NCBI Taxonomy" id="1655435"/>
    <lineage>
        <taxon>Bacteria</taxon>
        <taxon>Bacillati</taxon>
        <taxon>Actinomycetota</taxon>
        <taxon>Actinomycetes</taxon>
        <taxon>Micrococcales</taxon>
        <taxon>Beutenbergiaceae</taxon>
        <taxon>Serinibacter</taxon>
    </lineage>
</organism>
<dbReference type="SUPFAM" id="SSF48576">
    <property type="entry name" value="Terpenoid synthases"/>
    <property type="match status" value="1"/>
</dbReference>
<dbReference type="Gene3D" id="1.10.600.10">
    <property type="entry name" value="Farnesyl Diphosphate Synthase"/>
    <property type="match status" value="1"/>
</dbReference>
<dbReference type="AlphaFoldDB" id="A0A4Z1E5I8"/>
<dbReference type="OrthoDB" id="4497239at2"/>
<dbReference type="InterPro" id="IPR000092">
    <property type="entry name" value="Polyprenyl_synt"/>
</dbReference>
<keyword evidence="3 6" id="KW-0808">Transferase</keyword>
<dbReference type="CDD" id="cd00685">
    <property type="entry name" value="Trans_IPPS_HT"/>
    <property type="match status" value="1"/>
</dbReference>
<dbReference type="InterPro" id="IPR033749">
    <property type="entry name" value="Polyprenyl_synt_CS"/>
</dbReference>
<reference evidence="7 8" key="1">
    <citation type="submission" date="2018-11" db="EMBL/GenBank/DDBJ databases">
        <title>Complete genome sequencing of the Actinobacteria Serinibacter sp. K3-2.</title>
        <authorList>
            <person name="Rakitin A.L."/>
            <person name="Beletsky A.V."/>
            <person name="Mardanov A.V."/>
            <person name="Ravin N.V."/>
            <person name="Gromova A.S."/>
            <person name="Filippova S.N."/>
            <person name="Gal'Chenko V.F."/>
        </authorList>
    </citation>
    <scope>NUCLEOTIDE SEQUENCE [LARGE SCALE GENOMIC DNA]</scope>
    <source>
        <strain evidence="7 8">K3-2</strain>
    </source>
</reference>
<evidence type="ECO:0000256" key="1">
    <source>
        <dbReference type="ARBA" id="ARBA00001946"/>
    </source>
</evidence>
<dbReference type="RefSeq" id="WP_135848990.1">
    <property type="nucleotide sequence ID" value="NZ_RHPJ01000001.1"/>
</dbReference>